<comment type="caution">
    <text evidence="3">The sequence shown here is derived from an EMBL/GenBank/DDBJ whole genome shotgun (WGS) entry which is preliminary data.</text>
</comment>
<protein>
    <recommendedName>
        <fullName evidence="2">Myb/SANT-like domain-containing protein</fullName>
    </recommendedName>
</protein>
<name>A0ABQ9LZI9_HEVBR</name>
<proteinExistence type="predicted"/>
<dbReference type="Proteomes" id="UP001174677">
    <property type="component" value="Chromosome 9"/>
</dbReference>
<evidence type="ECO:0000313" key="4">
    <source>
        <dbReference type="Proteomes" id="UP001174677"/>
    </source>
</evidence>
<gene>
    <name evidence="3" type="ORF">P3X46_015861</name>
</gene>
<evidence type="ECO:0000259" key="2">
    <source>
        <dbReference type="Pfam" id="PF12776"/>
    </source>
</evidence>
<feature type="domain" description="Myb/SANT-like" evidence="2">
    <location>
        <begin position="23"/>
        <end position="118"/>
    </location>
</feature>
<dbReference type="PANTHER" id="PTHR47584:SF9">
    <property type="entry name" value="L10-INTERACTING MYB DOMAIN-CONTAINING PROTEIN-LIKE"/>
    <property type="match status" value="1"/>
</dbReference>
<feature type="region of interest" description="Disordered" evidence="1">
    <location>
        <begin position="146"/>
        <end position="167"/>
    </location>
</feature>
<dbReference type="PANTHER" id="PTHR47584">
    <property type="match status" value="1"/>
</dbReference>
<evidence type="ECO:0000256" key="1">
    <source>
        <dbReference type="SAM" id="MobiDB-lite"/>
    </source>
</evidence>
<dbReference type="InterPro" id="IPR024752">
    <property type="entry name" value="Myb/SANT-like_dom"/>
</dbReference>
<evidence type="ECO:0000313" key="3">
    <source>
        <dbReference type="EMBL" id="KAJ9172647.1"/>
    </source>
</evidence>
<feature type="compositionally biased region" description="Polar residues" evidence="1">
    <location>
        <begin position="8"/>
        <end position="21"/>
    </location>
</feature>
<keyword evidence="4" id="KW-1185">Reference proteome</keyword>
<organism evidence="3 4">
    <name type="scientific">Hevea brasiliensis</name>
    <name type="common">Para rubber tree</name>
    <name type="synonym">Siphonia brasiliensis</name>
    <dbReference type="NCBI Taxonomy" id="3981"/>
    <lineage>
        <taxon>Eukaryota</taxon>
        <taxon>Viridiplantae</taxon>
        <taxon>Streptophyta</taxon>
        <taxon>Embryophyta</taxon>
        <taxon>Tracheophyta</taxon>
        <taxon>Spermatophyta</taxon>
        <taxon>Magnoliopsida</taxon>
        <taxon>eudicotyledons</taxon>
        <taxon>Gunneridae</taxon>
        <taxon>Pentapetalae</taxon>
        <taxon>rosids</taxon>
        <taxon>fabids</taxon>
        <taxon>Malpighiales</taxon>
        <taxon>Euphorbiaceae</taxon>
        <taxon>Crotonoideae</taxon>
        <taxon>Micrandreae</taxon>
        <taxon>Hevea</taxon>
    </lineage>
</organism>
<dbReference type="Pfam" id="PF12776">
    <property type="entry name" value="Myb_DNA-bind_3"/>
    <property type="match status" value="1"/>
</dbReference>
<feature type="region of interest" description="Disordered" evidence="1">
    <location>
        <begin position="1"/>
        <end position="21"/>
    </location>
</feature>
<sequence length="328" mass="36711">MARRVTRSRQQITQQPEPQSRARWTNGLTKIFADLMVDQVQKGNKLNNNSFSKKAWNIMSDEFYQKTGLKWDKEQLKNRYAVMRRQHAIVKSLLNRSEFRLDASTGNIIATNQAWNEYIKGHPDAEPIRGNGCPIYKQLGVIFSEPLTNGNHDQPAELEEEAPSAVPFKETLNNIQEEESSSESEDEDDVADNQETFQPATHIATTIVHGTSATTIVHGTSATTVMDNTTAANRKRGRKGIDDAIAGAILRMAAASRLKTAAIKQISERYSIADCIKELDAMQGVEEGVYFAALDLFDNPNAREIFLSLKGDKRMIWLLCKCNAHPVS</sequence>
<dbReference type="InterPro" id="IPR045026">
    <property type="entry name" value="LIMYB"/>
</dbReference>
<dbReference type="EMBL" id="JARPOI010000009">
    <property type="protein sequence ID" value="KAJ9172647.1"/>
    <property type="molecule type" value="Genomic_DNA"/>
</dbReference>
<reference evidence="3" key="1">
    <citation type="journal article" date="2023" name="Plant Biotechnol. J.">
        <title>Chromosome-level wild Hevea brasiliensis genome provides new tools for genomic-assisted breeding and valuable loci to elevate rubber yield.</title>
        <authorList>
            <person name="Cheng H."/>
            <person name="Song X."/>
            <person name="Hu Y."/>
            <person name="Wu T."/>
            <person name="Yang Q."/>
            <person name="An Z."/>
            <person name="Feng S."/>
            <person name="Deng Z."/>
            <person name="Wu W."/>
            <person name="Zeng X."/>
            <person name="Tu M."/>
            <person name="Wang X."/>
            <person name="Huang H."/>
        </authorList>
    </citation>
    <scope>NUCLEOTIDE SEQUENCE</scope>
    <source>
        <strain evidence="3">MT/VB/25A 57/8</strain>
    </source>
</reference>
<accession>A0ABQ9LZI9</accession>